<sequence>MQTKPVGAKDTTRYIIQGSVCRITHMKLQEECEDTYERSGLRGEQLEFSVAGHWKADMARAAETHSICQLTGHITALDPTLHRSALELLVLLDLV</sequence>
<dbReference type="AlphaFoldDB" id="A0AAV7SNL3"/>
<dbReference type="Proteomes" id="UP001066276">
    <property type="component" value="Chromosome 4_2"/>
</dbReference>
<evidence type="ECO:0000313" key="2">
    <source>
        <dbReference type="Proteomes" id="UP001066276"/>
    </source>
</evidence>
<comment type="caution">
    <text evidence="1">The sequence shown here is derived from an EMBL/GenBank/DDBJ whole genome shotgun (WGS) entry which is preliminary data.</text>
</comment>
<proteinExistence type="predicted"/>
<organism evidence="1 2">
    <name type="scientific">Pleurodeles waltl</name>
    <name type="common">Iberian ribbed newt</name>
    <dbReference type="NCBI Taxonomy" id="8319"/>
    <lineage>
        <taxon>Eukaryota</taxon>
        <taxon>Metazoa</taxon>
        <taxon>Chordata</taxon>
        <taxon>Craniata</taxon>
        <taxon>Vertebrata</taxon>
        <taxon>Euteleostomi</taxon>
        <taxon>Amphibia</taxon>
        <taxon>Batrachia</taxon>
        <taxon>Caudata</taxon>
        <taxon>Salamandroidea</taxon>
        <taxon>Salamandridae</taxon>
        <taxon>Pleurodelinae</taxon>
        <taxon>Pleurodeles</taxon>
    </lineage>
</organism>
<evidence type="ECO:0000313" key="1">
    <source>
        <dbReference type="EMBL" id="KAJ1165697.1"/>
    </source>
</evidence>
<protein>
    <submittedName>
        <fullName evidence="1">Uncharacterized protein</fullName>
    </submittedName>
</protein>
<gene>
    <name evidence="1" type="ORF">NDU88_006114</name>
</gene>
<dbReference type="EMBL" id="JANPWB010000008">
    <property type="protein sequence ID" value="KAJ1165697.1"/>
    <property type="molecule type" value="Genomic_DNA"/>
</dbReference>
<reference evidence="1" key="1">
    <citation type="journal article" date="2022" name="bioRxiv">
        <title>Sequencing and chromosome-scale assembly of the giantPleurodeles waltlgenome.</title>
        <authorList>
            <person name="Brown T."/>
            <person name="Elewa A."/>
            <person name="Iarovenko S."/>
            <person name="Subramanian E."/>
            <person name="Araus A.J."/>
            <person name="Petzold A."/>
            <person name="Susuki M."/>
            <person name="Suzuki K.-i.T."/>
            <person name="Hayashi T."/>
            <person name="Toyoda A."/>
            <person name="Oliveira C."/>
            <person name="Osipova E."/>
            <person name="Leigh N.D."/>
            <person name="Simon A."/>
            <person name="Yun M.H."/>
        </authorList>
    </citation>
    <scope>NUCLEOTIDE SEQUENCE</scope>
    <source>
        <strain evidence="1">20211129_DDA</strain>
        <tissue evidence="1">Liver</tissue>
    </source>
</reference>
<accession>A0AAV7SNL3</accession>
<name>A0AAV7SNL3_PLEWA</name>
<keyword evidence="2" id="KW-1185">Reference proteome</keyword>